<keyword evidence="1" id="KW-0732">Signal</keyword>
<gene>
    <name evidence="2" type="ORF">PF001_g30201</name>
</gene>
<organism evidence="2 3">
    <name type="scientific">Phytophthora fragariae</name>
    <dbReference type="NCBI Taxonomy" id="53985"/>
    <lineage>
        <taxon>Eukaryota</taxon>
        <taxon>Sar</taxon>
        <taxon>Stramenopiles</taxon>
        <taxon>Oomycota</taxon>
        <taxon>Peronosporomycetes</taxon>
        <taxon>Peronosporales</taxon>
        <taxon>Peronosporaceae</taxon>
        <taxon>Phytophthora</taxon>
    </lineage>
</organism>
<name>A0A6A4B0R5_9STRA</name>
<dbReference type="EMBL" id="QXGE01005567">
    <property type="protein sequence ID" value="KAE9267142.1"/>
    <property type="molecule type" value="Genomic_DNA"/>
</dbReference>
<dbReference type="Proteomes" id="UP000437068">
    <property type="component" value="Unassembled WGS sequence"/>
</dbReference>
<evidence type="ECO:0000313" key="3">
    <source>
        <dbReference type="Proteomes" id="UP000437068"/>
    </source>
</evidence>
<evidence type="ECO:0000256" key="1">
    <source>
        <dbReference type="SAM" id="SignalP"/>
    </source>
</evidence>
<protein>
    <recommendedName>
        <fullName evidence="4">RxLR effector protein</fullName>
    </recommendedName>
</protein>
<evidence type="ECO:0000313" key="2">
    <source>
        <dbReference type="EMBL" id="KAE9267142.1"/>
    </source>
</evidence>
<dbReference type="AlphaFoldDB" id="A0A6A4B0R5"/>
<sequence>MENELAVAVVCVTVCAFALLSNVDGRSMRAESKAVHTVRTNFFRKNDDQRQHDVSFRSAFRVGRGCFEALVAFIESKWSTYYKGNPNSTGGNRKFFSNGKGSPCSLLPRILRESKRRVLNVWCKQVYRLSGFNSNHTYFVL</sequence>
<proteinExistence type="predicted"/>
<accession>A0A6A4B0R5</accession>
<comment type="caution">
    <text evidence="2">The sequence shown here is derived from an EMBL/GenBank/DDBJ whole genome shotgun (WGS) entry which is preliminary data.</text>
</comment>
<feature type="chain" id="PRO_5025375542" description="RxLR effector protein" evidence="1">
    <location>
        <begin position="26"/>
        <end position="141"/>
    </location>
</feature>
<reference evidence="2 3" key="1">
    <citation type="submission" date="2018-08" db="EMBL/GenBank/DDBJ databases">
        <title>Genomic investigation of the strawberry pathogen Phytophthora fragariae indicates pathogenicity is determined by transcriptional variation in three key races.</title>
        <authorList>
            <person name="Adams T.M."/>
            <person name="Armitage A.D."/>
            <person name="Sobczyk M.K."/>
            <person name="Bates H.J."/>
            <person name="Dunwell J.M."/>
            <person name="Nellist C.F."/>
            <person name="Harrison R.J."/>
        </authorList>
    </citation>
    <scope>NUCLEOTIDE SEQUENCE [LARGE SCALE GENOMIC DNA]</scope>
    <source>
        <strain evidence="2 3">A4</strain>
    </source>
</reference>
<feature type="signal peptide" evidence="1">
    <location>
        <begin position="1"/>
        <end position="25"/>
    </location>
</feature>
<evidence type="ECO:0008006" key="4">
    <source>
        <dbReference type="Google" id="ProtNLM"/>
    </source>
</evidence>